<dbReference type="RefSeq" id="WP_149667992.1">
    <property type="nucleotide sequence ID" value="NZ_VTUZ01000001.1"/>
</dbReference>
<dbReference type="Pfam" id="PF13328">
    <property type="entry name" value="HD_4"/>
    <property type="match status" value="1"/>
</dbReference>
<evidence type="ECO:0000313" key="1">
    <source>
        <dbReference type="EMBL" id="KAA1015864.1"/>
    </source>
</evidence>
<dbReference type="Gene3D" id="1.10.3210.10">
    <property type="entry name" value="Hypothetical protein af1432"/>
    <property type="match status" value="1"/>
</dbReference>
<evidence type="ECO:0000313" key="2">
    <source>
        <dbReference type="Proteomes" id="UP000325273"/>
    </source>
</evidence>
<name>A0A5B0HLR6_9BURK</name>
<dbReference type="SUPFAM" id="SSF109604">
    <property type="entry name" value="HD-domain/PDEase-like"/>
    <property type="match status" value="1"/>
</dbReference>
<comment type="caution">
    <text evidence="1">The sequence shown here is derived from an EMBL/GenBank/DDBJ whole genome shotgun (WGS) entry which is preliminary data.</text>
</comment>
<dbReference type="EMBL" id="VTUZ01000001">
    <property type="protein sequence ID" value="KAA1015864.1"/>
    <property type="molecule type" value="Genomic_DNA"/>
</dbReference>
<keyword evidence="2" id="KW-1185">Reference proteome</keyword>
<gene>
    <name evidence="1" type="ORF">FVF58_00475</name>
</gene>
<protein>
    <submittedName>
        <fullName evidence="1">HD domain-containing protein</fullName>
    </submittedName>
</protein>
<organism evidence="1 2">
    <name type="scientific">Paraburkholderia panacisoli</name>
    <dbReference type="NCBI Taxonomy" id="2603818"/>
    <lineage>
        <taxon>Bacteria</taxon>
        <taxon>Pseudomonadati</taxon>
        <taxon>Pseudomonadota</taxon>
        <taxon>Betaproteobacteria</taxon>
        <taxon>Burkholderiales</taxon>
        <taxon>Burkholderiaceae</taxon>
        <taxon>Paraburkholderia</taxon>
    </lineage>
</organism>
<dbReference type="PANTHER" id="PTHR46246">
    <property type="entry name" value="GUANOSINE-3',5'-BIS(DIPHOSPHATE) 3'-PYROPHOSPHOHYDROLASE MESH1"/>
    <property type="match status" value="1"/>
</dbReference>
<dbReference type="InterPro" id="IPR052194">
    <property type="entry name" value="MESH1"/>
</dbReference>
<dbReference type="AlphaFoldDB" id="A0A5B0HLR6"/>
<dbReference type="Proteomes" id="UP000325273">
    <property type="component" value="Unassembled WGS sequence"/>
</dbReference>
<reference evidence="1 2" key="1">
    <citation type="submission" date="2019-08" db="EMBL/GenBank/DDBJ databases">
        <title>Paraburkholderia sp. DCY113.</title>
        <authorList>
            <person name="Kang J."/>
        </authorList>
    </citation>
    <scope>NUCLEOTIDE SEQUENCE [LARGE SCALE GENOMIC DNA]</scope>
    <source>
        <strain evidence="1 2">DCY113</strain>
    </source>
</reference>
<dbReference type="PANTHER" id="PTHR46246:SF1">
    <property type="entry name" value="GUANOSINE-3',5'-BIS(DIPHOSPHATE) 3'-PYROPHOSPHOHYDROLASE MESH1"/>
    <property type="match status" value="1"/>
</dbReference>
<sequence>MLTEKFARATALALQLHATQLRKGTQIPYTSHLLGVASLVLENGGDEEQAIAGLLHDAIEDVGPEVALTIREMFGDRVLRIVEGCTDGVPDASGQKPDWRTRKEAYLAHLERADAEVLLVSASDKLYNARAIVTDLHAIGRAVFDRFTAGQDGTLWYYGQLSRIFRERLPGPLSNEIKRTVDLMSTAAGD</sequence>
<dbReference type="GO" id="GO:0008893">
    <property type="term" value="F:guanosine-3',5'-bis(diphosphate) 3'-diphosphatase activity"/>
    <property type="evidence" value="ECO:0007669"/>
    <property type="project" value="TreeGrafter"/>
</dbReference>
<accession>A0A5B0HLR6</accession>
<proteinExistence type="predicted"/>